<gene>
    <name evidence="2" type="ORF">DYE49_10080</name>
</gene>
<name>A0A7M1XMM2_9SPIR</name>
<dbReference type="Proteomes" id="UP000593591">
    <property type="component" value="Chromosome"/>
</dbReference>
<proteinExistence type="predicted"/>
<protein>
    <submittedName>
        <fullName evidence="2">Type II toxin-antitoxin system RelE/ParE family toxin</fullName>
    </submittedName>
</protein>
<dbReference type="EMBL" id="CP031517">
    <property type="protein sequence ID" value="QOS40777.1"/>
    <property type="molecule type" value="Genomic_DNA"/>
</dbReference>
<evidence type="ECO:0000313" key="3">
    <source>
        <dbReference type="Proteomes" id="UP000593591"/>
    </source>
</evidence>
<dbReference type="InterPro" id="IPR007712">
    <property type="entry name" value="RelE/ParE_toxin"/>
</dbReference>
<keyword evidence="1" id="KW-1277">Toxin-antitoxin system</keyword>
<dbReference type="InterPro" id="IPR035093">
    <property type="entry name" value="RelE/ParE_toxin_dom_sf"/>
</dbReference>
<sequence length="104" mass="12397">MTYNVRIMEKAEEDLSEIVDYISDTLKNQKAADNLLVDFLHEKENISENPYMYPLSNNSVLQNEGYHRFLFYKNFVALYLIDDVEKILSIMRIFYAKRDYANLI</sequence>
<evidence type="ECO:0000256" key="1">
    <source>
        <dbReference type="ARBA" id="ARBA00022649"/>
    </source>
</evidence>
<dbReference type="Gene3D" id="3.30.2310.20">
    <property type="entry name" value="RelE-like"/>
    <property type="match status" value="1"/>
</dbReference>
<organism evidence="2 3">
    <name type="scientific">Treponema rectale</name>
    <dbReference type="NCBI Taxonomy" id="744512"/>
    <lineage>
        <taxon>Bacteria</taxon>
        <taxon>Pseudomonadati</taxon>
        <taxon>Spirochaetota</taxon>
        <taxon>Spirochaetia</taxon>
        <taxon>Spirochaetales</taxon>
        <taxon>Treponemataceae</taxon>
        <taxon>Treponema</taxon>
    </lineage>
</organism>
<accession>A0A7M1XMM2</accession>
<dbReference type="KEGG" id="trc:DYE49_10080"/>
<evidence type="ECO:0000313" key="2">
    <source>
        <dbReference type="EMBL" id="QOS40777.1"/>
    </source>
</evidence>
<dbReference type="AlphaFoldDB" id="A0A7M1XMM2"/>
<reference evidence="2 3" key="1">
    <citation type="submission" date="2018-08" db="EMBL/GenBank/DDBJ databases">
        <title>The first complete genome of Treponema rectale (CHPAT), a commensal spirochete of the bovine rectum.</title>
        <authorList>
            <person name="Staton G.J."/>
            <person name="Clegg S.R."/>
            <person name="Carter S.D."/>
            <person name="Radford A.D."/>
            <person name="Darby A."/>
            <person name="Hall N."/>
            <person name="Birtles R.J."/>
            <person name="Evans N.J."/>
        </authorList>
    </citation>
    <scope>NUCLEOTIDE SEQUENCE [LARGE SCALE GENOMIC DNA]</scope>
    <source>
        <strain evidence="2 3">CHPA</strain>
    </source>
</reference>
<dbReference type="Pfam" id="PF05016">
    <property type="entry name" value="ParE_toxin"/>
    <property type="match status" value="1"/>
</dbReference>